<dbReference type="EMBL" id="MUGO01000040">
    <property type="protein sequence ID" value="PQA89822.1"/>
    <property type="molecule type" value="Genomic_DNA"/>
</dbReference>
<dbReference type="AlphaFoldDB" id="A0A2S7KBA4"/>
<accession>A0A2S7KBA4</accession>
<dbReference type="Proteomes" id="UP000238314">
    <property type="component" value="Unassembled WGS sequence"/>
</dbReference>
<feature type="non-terminal residue" evidence="1">
    <location>
        <position position="1"/>
    </location>
</feature>
<comment type="caution">
    <text evidence="1">The sequence shown here is derived from an EMBL/GenBank/DDBJ whole genome shotgun (WGS) entry which is preliminary data.</text>
</comment>
<protein>
    <submittedName>
        <fullName evidence="1">Uncharacterized protein</fullName>
    </submittedName>
</protein>
<keyword evidence="2" id="KW-1185">Reference proteome</keyword>
<evidence type="ECO:0000313" key="1">
    <source>
        <dbReference type="EMBL" id="PQA89822.1"/>
    </source>
</evidence>
<name>A0A2S7KBA4_9FLAO</name>
<dbReference type="RefSeq" id="WP_228417453.1">
    <property type="nucleotide sequence ID" value="NZ_MUGO01000040.1"/>
</dbReference>
<evidence type="ECO:0000313" key="2">
    <source>
        <dbReference type="Proteomes" id="UP000238314"/>
    </source>
</evidence>
<organism evidence="1 2">
    <name type="scientific">Chryseobacterium piscicola</name>
    <dbReference type="NCBI Taxonomy" id="551459"/>
    <lineage>
        <taxon>Bacteria</taxon>
        <taxon>Pseudomonadati</taxon>
        <taxon>Bacteroidota</taxon>
        <taxon>Flavobacteriia</taxon>
        <taxon>Flavobacteriales</taxon>
        <taxon>Weeksellaceae</taxon>
        <taxon>Chryseobacterium group</taxon>
        <taxon>Chryseobacterium</taxon>
    </lineage>
</organism>
<proteinExistence type="predicted"/>
<gene>
    <name evidence="1" type="ORF">B0A70_15525</name>
</gene>
<sequence>FHRLTLSAISKITINLKMNLKIVVTICFLIFLCNCQESKDEALLNYLKKNYTKNGENLKIIEIRAFTNRDEDSIASGEYLTKAIITNDSDSSEIYLKTSDFYRGKYLSTEKKQEVVPKIYIAKVAINIDTINFYVNTSNEIIYYFPTKDIMKSHKIIK</sequence>
<reference evidence="1 2" key="1">
    <citation type="submission" date="2016-11" db="EMBL/GenBank/DDBJ databases">
        <title>Whole genomes of Flavobacteriaceae.</title>
        <authorList>
            <person name="Stine C."/>
            <person name="Li C."/>
            <person name="Tadesse D."/>
        </authorList>
    </citation>
    <scope>NUCLEOTIDE SEQUENCE [LARGE SCALE GENOMIC DNA]</scope>
    <source>
        <strain evidence="1 2">DSM 21068</strain>
    </source>
</reference>